<dbReference type="EMBL" id="CAMGYJ010000009">
    <property type="protein sequence ID" value="CAI0474905.1"/>
    <property type="molecule type" value="Genomic_DNA"/>
</dbReference>
<evidence type="ECO:0000256" key="3">
    <source>
        <dbReference type="RuleBase" id="RU003616"/>
    </source>
</evidence>
<evidence type="ECO:0000259" key="5">
    <source>
        <dbReference type="PROSITE" id="PS01031"/>
    </source>
</evidence>
<evidence type="ECO:0000256" key="2">
    <source>
        <dbReference type="PROSITE-ProRule" id="PRU00285"/>
    </source>
</evidence>
<dbReference type="AlphaFoldDB" id="A0AAV0PVU7"/>
<reference evidence="6" key="1">
    <citation type="submission" date="2022-08" db="EMBL/GenBank/DDBJ databases">
        <authorList>
            <person name="Gutierrez-Valencia J."/>
        </authorList>
    </citation>
    <scope>NUCLEOTIDE SEQUENCE</scope>
</reference>
<proteinExistence type="inferred from homology"/>
<dbReference type="InterPro" id="IPR031107">
    <property type="entry name" value="Small_HSP"/>
</dbReference>
<accession>A0AAV0PVU7</accession>
<evidence type="ECO:0000256" key="4">
    <source>
        <dbReference type="SAM" id="MobiDB-lite"/>
    </source>
</evidence>
<keyword evidence="1" id="KW-0346">Stress response</keyword>
<feature type="domain" description="SHSP" evidence="5">
    <location>
        <begin position="27"/>
        <end position="142"/>
    </location>
</feature>
<dbReference type="SUPFAM" id="SSF49764">
    <property type="entry name" value="HSP20-like chaperones"/>
    <property type="match status" value="1"/>
</dbReference>
<evidence type="ECO:0000313" key="6">
    <source>
        <dbReference type="EMBL" id="CAI0474905.1"/>
    </source>
</evidence>
<dbReference type="Proteomes" id="UP001154282">
    <property type="component" value="Unassembled WGS sequence"/>
</dbReference>
<dbReference type="Pfam" id="PF00011">
    <property type="entry name" value="HSP20"/>
    <property type="match status" value="1"/>
</dbReference>
<protein>
    <recommendedName>
        <fullName evidence="5">SHSP domain-containing protein</fullName>
    </recommendedName>
</protein>
<feature type="non-terminal residue" evidence="6">
    <location>
        <position position="1"/>
    </location>
</feature>
<dbReference type="PROSITE" id="PS01031">
    <property type="entry name" value="SHSP"/>
    <property type="match status" value="1"/>
</dbReference>
<gene>
    <name evidence="6" type="ORF">LITE_LOCUS40249</name>
</gene>
<keyword evidence="7" id="KW-1185">Reference proteome</keyword>
<organism evidence="6 7">
    <name type="scientific">Linum tenue</name>
    <dbReference type="NCBI Taxonomy" id="586396"/>
    <lineage>
        <taxon>Eukaryota</taxon>
        <taxon>Viridiplantae</taxon>
        <taxon>Streptophyta</taxon>
        <taxon>Embryophyta</taxon>
        <taxon>Tracheophyta</taxon>
        <taxon>Spermatophyta</taxon>
        <taxon>Magnoliopsida</taxon>
        <taxon>eudicotyledons</taxon>
        <taxon>Gunneridae</taxon>
        <taxon>Pentapetalae</taxon>
        <taxon>rosids</taxon>
        <taxon>fabids</taxon>
        <taxon>Malpighiales</taxon>
        <taxon>Linaceae</taxon>
        <taxon>Linum</taxon>
    </lineage>
</organism>
<evidence type="ECO:0000313" key="7">
    <source>
        <dbReference type="Proteomes" id="UP001154282"/>
    </source>
</evidence>
<sequence>QEQRVRSLLPRHLGPLQRLPHPKLIVLRVGFVNVRIDMKETPEAHVFKADVSCLEEEEVKVEVEEGGRVLQIIGEQSKEHKEKTNKWHRVEHNNDKFMRRFRLPNNTKVDQEKAAMENGVLTVPIPKEEEKKPRVKNVHISS</sequence>
<dbReference type="InterPro" id="IPR008978">
    <property type="entry name" value="HSP20-like_chaperone"/>
</dbReference>
<comment type="similarity">
    <text evidence="2 3">Belongs to the small heat shock protein (HSP20) family.</text>
</comment>
<comment type="caution">
    <text evidence="6">The sequence shown here is derived from an EMBL/GenBank/DDBJ whole genome shotgun (WGS) entry which is preliminary data.</text>
</comment>
<dbReference type="InterPro" id="IPR002068">
    <property type="entry name" value="A-crystallin/Hsp20_dom"/>
</dbReference>
<feature type="region of interest" description="Disordered" evidence="4">
    <location>
        <begin position="106"/>
        <end position="142"/>
    </location>
</feature>
<evidence type="ECO:0000256" key="1">
    <source>
        <dbReference type="ARBA" id="ARBA00023016"/>
    </source>
</evidence>
<feature type="compositionally biased region" description="Basic residues" evidence="4">
    <location>
        <begin position="133"/>
        <end position="142"/>
    </location>
</feature>
<name>A0AAV0PVU7_9ROSI</name>
<dbReference type="PANTHER" id="PTHR11527">
    <property type="entry name" value="HEAT-SHOCK PROTEIN 20 FAMILY MEMBER"/>
    <property type="match status" value="1"/>
</dbReference>
<dbReference type="Gene3D" id="2.60.40.790">
    <property type="match status" value="1"/>
</dbReference>